<dbReference type="AlphaFoldDB" id="A0A147K6D5"/>
<dbReference type="EMBL" id="LDYG01000037">
    <property type="protein sequence ID" value="KUP05438.1"/>
    <property type="molecule type" value="Genomic_DNA"/>
</dbReference>
<keyword evidence="2" id="KW-1185">Reference proteome</keyword>
<keyword evidence="1" id="KW-0378">Hydrolase</keyword>
<protein>
    <submittedName>
        <fullName evidence="1">Hydrolase</fullName>
    </submittedName>
</protein>
<accession>A0A147K6D5</accession>
<evidence type="ECO:0000313" key="2">
    <source>
        <dbReference type="Proteomes" id="UP000074108"/>
    </source>
</evidence>
<dbReference type="RefSeq" id="WP_059283342.1">
    <property type="nucleotide sequence ID" value="NZ_LDYG01000037.1"/>
</dbReference>
<reference evidence="1 2" key="1">
    <citation type="journal article" date="2016" name="Front. Microbiol.">
        <title>Microevolution Analysis of Bacillus coahuilensis Unveils Differences in Phosphorus Acquisition Strategies and Their Regulation.</title>
        <authorList>
            <person name="Gomez-Lunar Z."/>
            <person name="Hernandez-Gonzalez I."/>
            <person name="Rodriguez-Torres M.D."/>
            <person name="Souza V."/>
            <person name="Olmedo-Alvarez G."/>
        </authorList>
    </citation>
    <scope>NUCLEOTIDE SEQUENCE [LARGE SCALE GENOMIC DNA]</scope>
    <source>
        <strain evidence="2">p1.1.43</strain>
    </source>
</reference>
<organism evidence="1 2">
    <name type="scientific">Bacillus coahuilensis p1.1.43</name>
    <dbReference type="NCBI Taxonomy" id="1150625"/>
    <lineage>
        <taxon>Bacteria</taxon>
        <taxon>Bacillati</taxon>
        <taxon>Bacillota</taxon>
        <taxon>Bacilli</taxon>
        <taxon>Bacillales</taxon>
        <taxon>Bacillaceae</taxon>
        <taxon>Bacillus</taxon>
    </lineage>
</organism>
<proteinExistence type="predicted"/>
<dbReference type="PATRIC" id="fig|1150625.3.peg.2568"/>
<evidence type="ECO:0000313" key="1">
    <source>
        <dbReference type="EMBL" id="KUP05438.1"/>
    </source>
</evidence>
<dbReference type="OrthoDB" id="2706506at2"/>
<sequence>MTESKRTYYVGIASGEISTSSTDSPWDFQIEATNDEIVKLREVFDQNYSTDWQAFFRAHVPYLQYHYDRPNDAYDKNLQLSYKLIHELGNEETKAHIEKMGILDWKYEDVEE</sequence>
<dbReference type="GO" id="GO:0016787">
    <property type="term" value="F:hydrolase activity"/>
    <property type="evidence" value="ECO:0007669"/>
    <property type="project" value="UniProtKB-KW"/>
</dbReference>
<dbReference type="Proteomes" id="UP000074108">
    <property type="component" value="Unassembled WGS sequence"/>
</dbReference>
<dbReference type="STRING" id="1150625.Q75_12065"/>
<comment type="caution">
    <text evidence="1">The sequence shown here is derived from an EMBL/GenBank/DDBJ whole genome shotgun (WGS) entry which is preliminary data.</text>
</comment>
<gene>
    <name evidence="1" type="ORF">Q75_12065</name>
</gene>
<name>A0A147K6D5_9BACI</name>